<sequence length="392" mass="42158">MRISSLRYPSVIIDDVKAELLRVERSLSRGEEYLFLNGKLLEEYRDLLLDKLALLKGEEASTSVGTCEGDSTETRSSGGAGEETTVGDAAIISDREPDVLAEGSGRDDEEAAVEDGAEEGSSEVLSLVDEPKGIPIDGDRKGSEPDEDTSSSPGCAAEGSEDRLLRAHLASLKTPEDLPTIRRALASLVPVVRHQGAAFTALGGLQILKALIEEQLAIDLVGRVFCSLCDDDRVTTAIVASIVDLGLLESIVLRLAAPPDQEPELDRRFNTWVREGIARLLSVDAPRVALGIVTIIADMESDQKTLEVPLSLLMDCLREEIISGSIIMRSISSSFAINKSRPQACVNLCFALRRLRESEDASFLPRSGFSSGGADSDELLGSIVQSLQHARV</sequence>
<feature type="compositionally biased region" description="Basic and acidic residues" evidence="1">
    <location>
        <begin position="129"/>
        <end position="144"/>
    </location>
</feature>
<evidence type="ECO:0000256" key="1">
    <source>
        <dbReference type="SAM" id="MobiDB-lite"/>
    </source>
</evidence>
<dbReference type="OrthoDB" id="448649at2759"/>
<protein>
    <submittedName>
        <fullName evidence="2">Uncharacterized protein</fullName>
    </submittedName>
</protein>
<name>A0A7J6KZ05_PEROL</name>
<evidence type="ECO:0000313" key="2">
    <source>
        <dbReference type="EMBL" id="KAF4652390.1"/>
    </source>
</evidence>
<gene>
    <name evidence="2" type="ORF">FOZ61_009728</name>
</gene>
<dbReference type="EMBL" id="JABAHT010000730">
    <property type="protein sequence ID" value="KAF4652390.1"/>
    <property type="molecule type" value="Genomic_DNA"/>
</dbReference>
<dbReference type="AlphaFoldDB" id="A0A7J6KZ05"/>
<comment type="caution">
    <text evidence="2">The sequence shown here is derived from an EMBL/GenBank/DDBJ whole genome shotgun (WGS) entry which is preliminary data.</text>
</comment>
<feature type="compositionally biased region" description="Acidic residues" evidence="1">
    <location>
        <begin position="107"/>
        <end position="121"/>
    </location>
</feature>
<evidence type="ECO:0000313" key="3">
    <source>
        <dbReference type="Proteomes" id="UP000570595"/>
    </source>
</evidence>
<accession>A0A7J6KZ05</accession>
<reference evidence="2 3" key="1">
    <citation type="submission" date="2020-04" db="EMBL/GenBank/DDBJ databases">
        <title>Perkinsus olseni comparative genomics.</title>
        <authorList>
            <person name="Bogema D.R."/>
        </authorList>
    </citation>
    <scope>NUCLEOTIDE SEQUENCE [LARGE SCALE GENOMIC DNA]</scope>
    <source>
        <strain evidence="2">ATCC PRA-179</strain>
    </source>
</reference>
<organism evidence="2 3">
    <name type="scientific">Perkinsus olseni</name>
    <name type="common">Perkinsus atlanticus</name>
    <dbReference type="NCBI Taxonomy" id="32597"/>
    <lineage>
        <taxon>Eukaryota</taxon>
        <taxon>Sar</taxon>
        <taxon>Alveolata</taxon>
        <taxon>Perkinsozoa</taxon>
        <taxon>Perkinsea</taxon>
        <taxon>Perkinsida</taxon>
        <taxon>Perkinsidae</taxon>
        <taxon>Perkinsus</taxon>
    </lineage>
</organism>
<dbReference type="Proteomes" id="UP000570595">
    <property type="component" value="Unassembled WGS sequence"/>
</dbReference>
<proteinExistence type="predicted"/>
<feature type="non-terminal residue" evidence="2">
    <location>
        <position position="392"/>
    </location>
</feature>
<feature type="region of interest" description="Disordered" evidence="1">
    <location>
        <begin position="60"/>
        <end position="160"/>
    </location>
</feature>